<dbReference type="RefSeq" id="WP_126790110.1">
    <property type="nucleotide sequence ID" value="NZ_PIPN01000006.1"/>
</dbReference>
<dbReference type="InterPro" id="IPR035906">
    <property type="entry name" value="MetI-like_sf"/>
</dbReference>
<evidence type="ECO:0000313" key="9">
    <source>
        <dbReference type="Proteomes" id="UP000287410"/>
    </source>
</evidence>
<dbReference type="Pfam" id="PF12501">
    <property type="entry name" value="DUF3708"/>
    <property type="match status" value="1"/>
</dbReference>
<comment type="caution">
    <text evidence="6">Lacks conserved residue(s) required for the propagation of feature annotation.</text>
</comment>
<accession>A0ABY0BV09</accession>
<keyword evidence="4 5" id="KW-0472">Membrane</keyword>
<evidence type="ECO:0000259" key="7">
    <source>
        <dbReference type="PROSITE" id="PS50928"/>
    </source>
</evidence>
<organism evidence="8 9">
    <name type="scientific">Aliidiomarina sedimenti</name>
    <dbReference type="NCBI Taxonomy" id="1933879"/>
    <lineage>
        <taxon>Bacteria</taxon>
        <taxon>Pseudomonadati</taxon>
        <taxon>Pseudomonadota</taxon>
        <taxon>Gammaproteobacteria</taxon>
        <taxon>Alteromonadales</taxon>
        <taxon>Idiomarinaceae</taxon>
        <taxon>Aliidiomarina</taxon>
    </lineage>
</organism>
<evidence type="ECO:0000256" key="6">
    <source>
        <dbReference type="RuleBase" id="RU363054"/>
    </source>
</evidence>
<feature type="transmembrane region" description="Helical" evidence="5">
    <location>
        <begin position="312"/>
        <end position="333"/>
    </location>
</feature>
<dbReference type="SUPFAM" id="SSF161098">
    <property type="entry name" value="MetI-like"/>
    <property type="match status" value="1"/>
</dbReference>
<keyword evidence="6" id="KW-0592">Phosphate transport</keyword>
<keyword evidence="3 5" id="KW-1133">Transmembrane helix</keyword>
<dbReference type="NCBIfam" id="TIGR02138">
    <property type="entry name" value="phosphate_pstC"/>
    <property type="match status" value="1"/>
</dbReference>
<dbReference type="InterPro" id="IPR000515">
    <property type="entry name" value="MetI-like"/>
</dbReference>
<feature type="transmembrane region" description="Helical" evidence="5">
    <location>
        <begin position="275"/>
        <end position="300"/>
    </location>
</feature>
<dbReference type="PANTHER" id="PTHR42727">
    <property type="entry name" value="PHOSPHATE TRANSPORT SYSTEM PERMEASE PROTEIN"/>
    <property type="match status" value="1"/>
</dbReference>
<feature type="domain" description="ABC transmembrane type-1" evidence="7">
    <location>
        <begin position="235"/>
        <end position="451"/>
    </location>
</feature>
<keyword evidence="6" id="KW-0997">Cell inner membrane</keyword>
<feature type="transmembrane region" description="Helical" evidence="5">
    <location>
        <begin position="239"/>
        <end position="263"/>
    </location>
</feature>
<evidence type="ECO:0000256" key="1">
    <source>
        <dbReference type="ARBA" id="ARBA00004651"/>
    </source>
</evidence>
<feature type="transmembrane region" description="Helical" evidence="5">
    <location>
        <begin position="131"/>
        <end position="151"/>
    </location>
</feature>
<reference evidence="8 9" key="1">
    <citation type="journal article" date="2018" name="Front. Microbiol.">
        <title>Genome-Based Analysis Reveals the Taxonomy and Diversity of the Family Idiomarinaceae.</title>
        <authorList>
            <person name="Liu Y."/>
            <person name="Lai Q."/>
            <person name="Shao Z."/>
        </authorList>
    </citation>
    <scope>NUCLEOTIDE SEQUENCE [LARGE SCALE GENOMIC DNA]</scope>
    <source>
        <strain evidence="8 9">GBSy1</strain>
    </source>
</reference>
<evidence type="ECO:0000313" key="8">
    <source>
        <dbReference type="EMBL" id="RUO28103.1"/>
    </source>
</evidence>
<dbReference type="InterPro" id="IPR022182">
    <property type="entry name" value="PstC_N"/>
</dbReference>
<comment type="function">
    <text evidence="6">Part of the binding-protein-dependent transport system for phosphate; probably responsible for the translocation of the substrate across the membrane.</text>
</comment>
<dbReference type="Gene3D" id="1.10.3720.10">
    <property type="entry name" value="MetI-like"/>
    <property type="match status" value="1"/>
</dbReference>
<evidence type="ECO:0000256" key="4">
    <source>
        <dbReference type="ARBA" id="ARBA00023136"/>
    </source>
</evidence>
<keyword evidence="5" id="KW-0813">Transport</keyword>
<dbReference type="Proteomes" id="UP000287410">
    <property type="component" value="Unassembled WGS sequence"/>
</dbReference>
<dbReference type="PANTHER" id="PTHR42727:SF1">
    <property type="entry name" value="PHOSPHATE TRANSPORT SYSTEM PERMEASE"/>
    <property type="match status" value="1"/>
</dbReference>
<comment type="subcellular location">
    <subcellularLocation>
        <location evidence="6">Cell inner membrane</location>
        <topology evidence="6">Multi-pass membrane protein</topology>
    </subcellularLocation>
    <subcellularLocation>
        <location evidence="1 5">Cell membrane</location>
        <topology evidence="1 5">Multi-pass membrane protein</topology>
    </subcellularLocation>
</comment>
<evidence type="ECO:0000256" key="5">
    <source>
        <dbReference type="RuleBase" id="RU363032"/>
    </source>
</evidence>
<evidence type="ECO:0000256" key="2">
    <source>
        <dbReference type="ARBA" id="ARBA00022692"/>
    </source>
</evidence>
<dbReference type="PROSITE" id="PS50928">
    <property type="entry name" value="ABC_TM1"/>
    <property type="match status" value="1"/>
</dbReference>
<feature type="transmembrane region" description="Helical" evidence="5">
    <location>
        <begin position="172"/>
        <end position="193"/>
    </location>
</feature>
<feature type="transmembrane region" description="Helical" evidence="5">
    <location>
        <begin position="363"/>
        <end position="384"/>
    </location>
</feature>
<proteinExistence type="inferred from homology"/>
<protein>
    <recommendedName>
        <fullName evidence="6">Phosphate transport system permease protein</fullName>
    </recommendedName>
</protein>
<keyword evidence="9" id="KW-1185">Reference proteome</keyword>
<comment type="similarity">
    <text evidence="6">Belongs to the binding-protein-dependent transport system permease family. CysTW subfamily.</text>
</comment>
<feature type="transmembrane region" description="Helical" evidence="5">
    <location>
        <begin position="6"/>
        <end position="23"/>
    </location>
</feature>
<keyword evidence="6" id="KW-1003">Cell membrane</keyword>
<sequence>MSNLTVIAVLLILMGLAYQLGTAKSSKQASRAARDKTTPSMHSRPHHHGALVAFWTVAPALLLVLLWSWFSPWMINQMLISQLPEPMASFSGSELEAVLRRVHNVAGNFVAAGVLADWEMQAAQYYQEMRALSQAIMVAAVSATAAAGLFLSYRQVNPQLRARNAMERVIKAVLIASSTVAILTTIGIVLSMVGETLRFFQFVSPMDFFFGTTWNPRFSTVGGGDQGEFGLLPLLVGTLLVASVALLVAIPLGLLTAIYLAEYAPSRLRSIAKPVIEILAGIPTIVYGFFALVTVGPFLASLGASVGLDIRATSALTAGVVMGIMIIPFISSLSDDILTQVPKALRDGSLGLGATKSETIRKVVLPAALPGISGAVLLAASRAVGETMIVVLAAGNSPVLTANPFEAVSTMTVTIVNQLTGDNDFSSPQSLVAFALGLTLFAITLVLNIIALLIVRKFREQYD</sequence>
<dbReference type="CDD" id="cd06261">
    <property type="entry name" value="TM_PBP2"/>
    <property type="match status" value="1"/>
</dbReference>
<feature type="transmembrane region" description="Helical" evidence="5">
    <location>
        <begin position="431"/>
        <end position="455"/>
    </location>
</feature>
<gene>
    <name evidence="8" type="primary">pstC</name>
    <name evidence="8" type="ORF">CWE12_12850</name>
</gene>
<keyword evidence="2 5" id="KW-0812">Transmembrane</keyword>
<dbReference type="EMBL" id="PIPN01000006">
    <property type="protein sequence ID" value="RUO28103.1"/>
    <property type="molecule type" value="Genomic_DNA"/>
</dbReference>
<comment type="caution">
    <text evidence="8">The sequence shown here is derived from an EMBL/GenBank/DDBJ whole genome shotgun (WGS) entry which is preliminary data.</text>
</comment>
<dbReference type="InterPro" id="IPR011864">
    <property type="entry name" value="Phosphate_PstC"/>
</dbReference>
<feature type="transmembrane region" description="Helical" evidence="5">
    <location>
        <begin position="50"/>
        <end position="70"/>
    </location>
</feature>
<evidence type="ECO:0000256" key="3">
    <source>
        <dbReference type="ARBA" id="ARBA00022989"/>
    </source>
</evidence>
<dbReference type="Pfam" id="PF00528">
    <property type="entry name" value="BPD_transp_1"/>
    <property type="match status" value="1"/>
</dbReference>
<name>A0ABY0BV09_9GAMM</name>